<evidence type="ECO:0000313" key="3">
    <source>
        <dbReference type="Proteomes" id="UP000284395"/>
    </source>
</evidence>
<feature type="transmembrane region" description="Helical" evidence="1">
    <location>
        <begin position="25"/>
        <end position="50"/>
    </location>
</feature>
<evidence type="ECO:0000256" key="1">
    <source>
        <dbReference type="SAM" id="Phobius"/>
    </source>
</evidence>
<feature type="transmembrane region" description="Helical" evidence="1">
    <location>
        <begin position="62"/>
        <end position="83"/>
    </location>
</feature>
<sequence length="88" mass="9590">MLLPGIVTDGSMRRRNRTEAEKKRFLLRYFGTIGLIVAIAAFTAPTLVGVGDKLTPEDGQKLFSLGGAAGGVALILWIASFTIRDRRR</sequence>
<protein>
    <submittedName>
        <fullName evidence="2">Uncharacterized protein</fullName>
    </submittedName>
</protein>
<dbReference type="Proteomes" id="UP000284395">
    <property type="component" value="Unassembled WGS sequence"/>
</dbReference>
<comment type="caution">
    <text evidence="2">The sequence shown here is derived from an EMBL/GenBank/DDBJ whole genome shotgun (WGS) entry which is preliminary data.</text>
</comment>
<gene>
    <name evidence="2" type="ORF">D6851_09185</name>
</gene>
<keyword evidence="3" id="KW-1185">Reference proteome</keyword>
<dbReference type="EMBL" id="RAPF01000004">
    <property type="protein sequence ID" value="RKF21098.1"/>
    <property type="molecule type" value="Genomic_DNA"/>
</dbReference>
<keyword evidence="1" id="KW-0812">Transmembrane</keyword>
<evidence type="ECO:0000313" key="2">
    <source>
        <dbReference type="EMBL" id="RKF21098.1"/>
    </source>
</evidence>
<name>A0A420EK90_9SPHN</name>
<dbReference type="AlphaFoldDB" id="A0A420EK90"/>
<organism evidence="2 3">
    <name type="scientific">Altericroceibacterium spongiae</name>
    <dbReference type="NCBI Taxonomy" id="2320269"/>
    <lineage>
        <taxon>Bacteria</taxon>
        <taxon>Pseudomonadati</taxon>
        <taxon>Pseudomonadota</taxon>
        <taxon>Alphaproteobacteria</taxon>
        <taxon>Sphingomonadales</taxon>
        <taxon>Erythrobacteraceae</taxon>
        <taxon>Altericroceibacterium</taxon>
    </lineage>
</organism>
<reference evidence="2 3" key="1">
    <citation type="submission" date="2018-09" db="EMBL/GenBank/DDBJ databases">
        <title>Altererythrobacter spongiae sp. nov., isolated from a marine sponge.</title>
        <authorList>
            <person name="Zhuang L."/>
            <person name="Luo L."/>
        </authorList>
    </citation>
    <scope>NUCLEOTIDE SEQUENCE [LARGE SCALE GENOMIC DNA]</scope>
    <source>
        <strain evidence="2 3">HN-Y73</strain>
    </source>
</reference>
<keyword evidence="1" id="KW-1133">Transmembrane helix</keyword>
<keyword evidence="1" id="KW-0472">Membrane</keyword>
<accession>A0A420EK90</accession>
<proteinExistence type="predicted"/>